<feature type="compositionally biased region" description="Basic residues" evidence="1">
    <location>
        <begin position="167"/>
        <end position="178"/>
    </location>
</feature>
<proteinExistence type="predicted"/>
<gene>
    <name evidence="2" type="ORF">GCM10022214_26220</name>
</gene>
<feature type="region of interest" description="Disordered" evidence="1">
    <location>
        <begin position="121"/>
        <end position="179"/>
    </location>
</feature>
<dbReference type="EMBL" id="BAAAZG010000016">
    <property type="protein sequence ID" value="GAA4069676.1"/>
    <property type="molecule type" value="Genomic_DNA"/>
</dbReference>
<dbReference type="InterPro" id="IPR042099">
    <property type="entry name" value="ANL_N_sf"/>
</dbReference>
<sequence>MHLNADWAILEPVDEQYRPVPPGRPSHAVLLTNLANRLQPILRYDLGDAVQARPGPCPCGNPGPAIRVQGRAADLLTFPRPDGQPVTLAPLPLATLLEAVPGLELFQIVQTTPTMLRIRLHPAPPRRARHPLASDPDPPERTAGPPRPRPHPHRTRQRTAPAERRRQVPRRHPRHRSRTPVCGLAVQQRDRRAASGHVIRIARRGDTCCRPFARVRATSPKVTLCSCSW</sequence>
<evidence type="ECO:0000313" key="2">
    <source>
        <dbReference type="EMBL" id="GAA4069676.1"/>
    </source>
</evidence>
<reference evidence="3" key="1">
    <citation type="journal article" date="2019" name="Int. J. Syst. Evol. Microbiol.">
        <title>The Global Catalogue of Microorganisms (GCM) 10K type strain sequencing project: providing services to taxonomists for standard genome sequencing and annotation.</title>
        <authorList>
            <consortium name="The Broad Institute Genomics Platform"/>
            <consortium name="The Broad Institute Genome Sequencing Center for Infectious Disease"/>
            <person name="Wu L."/>
            <person name="Ma J."/>
        </authorList>
    </citation>
    <scope>NUCLEOTIDE SEQUENCE [LARGE SCALE GENOMIC DNA]</scope>
    <source>
        <strain evidence="3">JCM 16702</strain>
    </source>
</reference>
<dbReference type="PANTHER" id="PTHR36932">
    <property type="entry name" value="CAPSULAR POLYSACCHARIDE BIOSYNTHESIS PROTEIN"/>
    <property type="match status" value="1"/>
</dbReference>
<comment type="caution">
    <text evidence="2">The sequence shown here is derived from an EMBL/GenBank/DDBJ whole genome shotgun (WGS) entry which is preliminary data.</text>
</comment>
<dbReference type="InterPro" id="IPR053158">
    <property type="entry name" value="CapK_Type1_Caps_Biosynth"/>
</dbReference>
<evidence type="ECO:0000313" key="3">
    <source>
        <dbReference type="Proteomes" id="UP001500683"/>
    </source>
</evidence>
<keyword evidence="3" id="KW-1185">Reference proteome</keyword>
<evidence type="ECO:0008006" key="4">
    <source>
        <dbReference type="Google" id="ProtNLM"/>
    </source>
</evidence>
<evidence type="ECO:0000256" key="1">
    <source>
        <dbReference type="SAM" id="MobiDB-lite"/>
    </source>
</evidence>
<feature type="compositionally biased region" description="Basic residues" evidence="1">
    <location>
        <begin position="148"/>
        <end position="157"/>
    </location>
</feature>
<protein>
    <recommendedName>
        <fullName evidence="4">Phenylacetate--CoA ligase family protein</fullName>
    </recommendedName>
</protein>
<dbReference type="Proteomes" id="UP001500683">
    <property type="component" value="Unassembled WGS sequence"/>
</dbReference>
<name>A0ABP7VL80_9ACTN</name>
<accession>A0ABP7VL80</accession>
<dbReference type="Gene3D" id="3.40.50.12780">
    <property type="entry name" value="N-terminal domain of ligase-like"/>
    <property type="match status" value="1"/>
</dbReference>
<dbReference type="PANTHER" id="PTHR36932:SF1">
    <property type="entry name" value="CAPSULAR POLYSACCHARIDE BIOSYNTHESIS PROTEIN"/>
    <property type="match status" value="1"/>
</dbReference>
<organism evidence="2 3">
    <name type="scientific">Actinomadura miaoliensis</name>
    <dbReference type="NCBI Taxonomy" id="430685"/>
    <lineage>
        <taxon>Bacteria</taxon>
        <taxon>Bacillati</taxon>
        <taxon>Actinomycetota</taxon>
        <taxon>Actinomycetes</taxon>
        <taxon>Streptosporangiales</taxon>
        <taxon>Thermomonosporaceae</taxon>
        <taxon>Actinomadura</taxon>
    </lineage>
</organism>
<feature type="compositionally biased region" description="Basic residues" evidence="1">
    <location>
        <begin position="121"/>
        <end position="130"/>
    </location>
</feature>